<keyword evidence="1" id="KW-1133">Transmembrane helix</keyword>
<evidence type="ECO:0000313" key="4">
    <source>
        <dbReference type="Proteomes" id="UP000481583"/>
    </source>
</evidence>
<feature type="transmembrane region" description="Helical" evidence="1">
    <location>
        <begin position="111"/>
        <end position="130"/>
    </location>
</feature>
<dbReference type="Proteomes" id="UP000481583">
    <property type="component" value="Unassembled WGS sequence"/>
</dbReference>
<dbReference type="AlphaFoldDB" id="A0A6G4TRJ9"/>
<name>A0A6G4TRJ9_9ACTN</name>
<sequence length="141" mass="15487">MAQKTYAAREVSGWTVGLVLFAGIMMITVGLFQAIQGFAAILENEFYVNVRNYAFEVDVTAWGWIHLILGLVLGLAGWGVITGALWGRMVGIALAVLSAIVNFFFIPYYPLWSMLIIALDVFVIWALCVYGRSEAEQSGTA</sequence>
<evidence type="ECO:0000256" key="1">
    <source>
        <dbReference type="SAM" id="Phobius"/>
    </source>
</evidence>
<feature type="transmembrane region" description="Helical" evidence="1">
    <location>
        <begin position="12"/>
        <end position="41"/>
    </location>
</feature>
<gene>
    <name evidence="3" type="ORF">G5C51_01800</name>
</gene>
<reference evidence="3 4" key="1">
    <citation type="submission" date="2020-02" db="EMBL/GenBank/DDBJ databases">
        <title>Whole-genome analyses of novel actinobacteria.</title>
        <authorList>
            <person name="Sahin N."/>
        </authorList>
    </citation>
    <scope>NUCLEOTIDE SEQUENCE [LARGE SCALE GENOMIC DNA]</scope>
    <source>
        <strain evidence="3 4">A7024</strain>
    </source>
</reference>
<feature type="domain" description="DUF7144" evidence="2">
    <location>
        <begin position="19"/>
        <end position="132"/>
    </location>
</feature>
<accession>A0A6G4TRJ9</accession>
<organism evidence="3 4">
    <name type="scientific">Streptomyces coryli</name>
    <dbReference type="NCBI Taxonomy" id="1128680"/>
    <lineage>
        <taxon>Bacteria</taxon>
        <taxon>Bacillati</taxon>
        <taxon>Actinomycetota</taxon>
        <taxon>Actinomycetes</taxon>
        <taxon>Kitasatosporales</taxon>
        <taxon>Streptomycetaceae</taxon>
        <taxon>Streptomyces</taxon>
    </lineage>
</organism>
<dbReference type="InterPro" id="IPR055568">
    <property type="entry name" value="DUF7144"/>
</dbReference>
<evidence type="ECO:0000313" key="3">
    <source>
        <dbReference type="EMBL" id="NGN62639.1"/>
    </source>
</evidence>
<keyword evidence="4" id="KW-1185">Reference proteome</keyword>
<dbReference type="EMBL" id="JAAKZV010000003">
    <property type="protein sequence ID" value="NGN62639.1"/>
    <property type="molecule type" value="Genomic_DNA"/>
</dbReference>
<comment type="caution">
    <text evidence="3">The sequence shown here is derived from an EMBL/GenBank/DDBJ whole genome shotgun (WGS) entry which is preliminary data.</text>
</comment>
<protein>
    <recommendedName>
        <fullName evidence="2">DUF7144 domain-containing protein</fullName>
    </recommendedName>
</protein>
<dbReference type="RefSeq" id="WP_165230333.1">
    <property type="nucleotide sequence ID" value="NZ_JAAKZV010000003.1"/>
</dbReference>
<keyword evidence="1" id="KW-0472">Membrane</keyword>
<feature type="transmembrane region" description="Helical" evidence="1">
    <location>
        <begin position="61"/>
        <end position="78"/>
    </location>
</feature>
<proteinExistence type="predicted"/>
<feature type="transmembrane region" description="Helical" evidence="1">
    <location>
        <begin position="85"/>
        <end position="105"/>
    </location>
</feature>
<keyword evidence="1" id="KW-0812">Transmembrane</keyword>
<dbReference type="Pfam" id="PF23636">
    <property type="entry name" value="DUF7144"/>
    <property type="match status" value="1"/>
</dbReference>
<evidence type="ECO:0000259" key="2">
    <source>
        <dbReference type="Pfam" id="PF23636"/>
    </source>
</evidence>